<evidence type="ECO:0000256" key="1">
    <source>
        <dbReference type="SAM" id="MobiDB-lite"/>
    </source>
</evidence>
<keyword evidence="2" id="KW-0732">Signal</keyword>
<sequence>MGVTVIILGLWGLVDCSGCGGGSWDRAGGGGGGISGIPLAEEPLRICDSGYLLAFAYACCESSLFSMTTCSQRSGGPVAVSSLSGSPKSGGYLCEGTTPLP</sequence>
<protein>
    <recommendedName>
        <fullName evidence="5">Secreted protein</fullName>
    </recommendedName>
</protein>
<feature type="chain" id="PRO_5045333236" description="Secreted protein" evidence="2">
    <location>
        <begin position="17"/>
        <end position="101"/>
    </location>
</feature>
<dbReference type="Proteomes" id="UP001341840">
    <property type="component" value="Unassembled WGS sequence"/>
</dbReference>
<name>A0ABU6RKW8_9FABA</name>
<feature type="region of interest" description="Disordered" evidence="1">
    <location>
        <begin position="81"/>
        <end position="101"/>
    </location>
</feature>
<accession>A0ABU6RKW8</accession>
<organism evidence="3 4">
    <name type="scientific">Stylosanthes scabra</name>
    <dbReference type="NCBI Taxonomy" id="79078"/>
    <lineage>
        <taxon>Eukaryota</taxon>
        <taxon>Viridiplantae</taxon>
        <taxon>Streptophyta</taxon>
        <taxon>Embryophyta</taxon>
        <taxon>Tracheophyta</taxon>
        <taxon>Spermatophyta</taxon>
        <taxon>Magnoliopsida</taxon>
        <taxon>eudicotyledons</taxon>
        <taxon>Gunneridae</taxon>
        <taxon>Pentapetalae</taxon>
        <taxon>rosids</taxon>
        <taxon>fabids</taxon>
        <taxon>Fabales</taxon>
        <taxon>Fabaceae</taxon>
        <taxon>Papilionoideae</taxon>
        <taxon>50 kb inversion clade</taxon>
        <taxon>dalbergioids sensu lato</taxon>
        <taxon>Dalbergieae</taxon>
        <taxon>Pterocarpus clade</taxon>
        <taxon>Stylosanthes</taxon>
    </lineage>
</organism>
<evidence type="ECO:0000256" key="2">
    <source>
        <dbReference type="SAM" id="SignalP"/>
    </source>
</evidence>
<gene>
    <name evidence="3" type="ORF">PIB30_061878</name>
</gene>
<feature type="signal peptide" evidence="2">
    <location>
        <begin position="1"/>
        <end position="16"/>
    </location>
</feature>
<evidence type="ECO:0000313" key="4">
    <source>
        <dbReference type="Proteomes" id="UP001341840"/>
    </source>
</evidence>
<comment type="caution">
    <text evidence="3">The sequence shown here is derived from an EMBL/GenBank/DDBJ whole genome shotgun (WGS) entry which is preliminary data.</text>
</comment>
<evidence type="ECO:0000313" key="3">
    <source>
        <dbReference type="EMBL" id="MED6124751.1"/>
    </source>
</evidence>
<evidence type="ECO:0008006" key="5">
    <source>
        <dbReference type="Google" id="ProtNLM"/>
    </source>
</evidence>
<keyword evidence="4" id="KW-1185">Reference proteome</keyword>
<reference evidence="3 4" key="1">
    <citation type="journal article" date="2023" name="Plants (Basel)">
        <title>Bridging the Gap: Combining Genomics and Transcriptomics Approaches to Understand Stylosanthes scabra, an Orphan Legume from the Brazilian Caatinga.</title>
        <authorList>
            <person name="Ferreira-Neto J.R.C."/>
            <person name="da Silva M.D."/>
            <person name="Binneck E."/>
            <person name="de Melo N.F."/>
            <person name="da Silva R.H."/>
            <person name="de Melo A.L.T.M."/>
            <person name="Pandolfi V."/>
            <person name="Bustamante F.O."/>
            <person name="Brasileiro-Vidal A.C."/>
            <person name="Benko-Iseppon A.M."/>
        </authorList>
    </citation>
    <scope>NUCLEOTIDE SEQUENCE [LARGE SCALE GENOMIC DNA]</scope>
    <source>
        <tissue evidence="3">Leaves</tissue>
    </source>
</reference>
<proteinExistence type="predicted"/>
<dbReference type="EMBL" id="JASCZI010030775">
    <property type="protein sequence ID" value="MED6124751.1"/>
    <property type="molecule type" value="Genomic_DNA"/>
</dbReference>